<evidence type="ECO:0000313" key="2">
    <source>
        <dbReference type="Proteomes" id="UP000798662"/>
    </source>
</evidence>
<accession>A0ACC3CBP3</accession>
<organism evidence="1 2">
    <name type="scientific">Pyropia yezoensis</name>
    <name type="common">Susabi-nori</name>
    <name type="synonym">Porphyra yezoensis</name>
    <dbReference type="NCBI Taxonomy" id="2788"/>
    <lineage>
        <taxon>Eukaryota</taxon>
        <taxon>Rhodophyta</taxon>
        <taxon>Bangiophyceae</taxon>
        <taxon>Bangiales</taxon>
        <taxon>Bangiaceae</taxon>
        <taxon>Pyropia</taxon>
    </lineage>
</organism>
<comment type="caution">
    <text evidence="1">The sequence shown here is derived from an EMBL/GenBank/DDBJ whole genome shotgun (WGS) entry which is preliminary data.</text>
</comment>
<sequence length="684" mass="68717">MDDPASTPPLSSLSPEEVAMHLVQSRRALSSVNVAHDMAFTADGRQLLFLASISTSPQRSPTYLYAVTIPSLPPSSPSADIPPPPVLPWRRLPVGRATVYTLYPPPPPGVPQKVLLQPSTDTLLTADLLPLPGGGVAPLAAVSAPRDAAAAAAAAAFPAALPHTPPPTPLSSPPVSVATVAAVAAATAAESADTFVSASLSSTPLLFSSLPSPQPSAALARTSAMLFPRAVGTLDTPPGVRYPVAGAANAATHPRVLRFPPPPLAAAGPAAAAAWTAGGCPSGGSQAVVWHATPLAAGMSAYVPAAEYIVRAGWVPSDLAGGVCWWCTIVDRPQCLLWLVLVRVPGVEAVPTAAGAPASGYAHLYVRSVGWQTPAGATDGVDGVDSDVADPPAVAVTAGDWMVETVLLVDAASGLVLFTGTRDSVLERHVYATALPALSSAAGRGCLPPGPRPVTRVTLPGGFVSGTAVWRPSGGGGSAVAPALVAATASSLTSPPTTVIYALVSASHDLTVAVGRAVLPALGMAALVVDGRGSGRRGRAWEAAALRSGFGGLEADDQLAAIDAAAAAMAAASVGPTSDSGGDGGGRGGLGGRPPPAVDVTRVGVVGWSYGGFLAVRLLYHPAGRVAVAVAGAPVVDWRLYDSAYTERHLGSPAVERDRYDRSSVAFEADVLRVLGSGLAARPS</sequence>
<dbReference type="EMBL" id="CM020620">
    <property type="protein sequence ID" value="KAK1867587.1"/>
    <property type="molecule type" value="Genomic_DNA"/>
</dbReference>
<keyword evidence="2" id="KW-1185">Reference proteome</keyword>
<evidence type="ECO:0000313" key="1">
    <source>
        <dbReference type="EMBL" id="KAK1867587.1"/>
    </source>
</evidence>
<name>A0ACC3CBP3_PYRYE</name>
<proteinExistence type="predicted"/>
<protein>
    <submittedName>
        <fullName evidence="1">Uncharacterized protein</fullName>
    </submittedName>
</protein>
<dbReference type="Proteomes" id="UP000798662">
    <property type="component" value="Chromosome 3"/>
</dbReference>
<reference evidence="1" key="1">
    <citation type="submission" date="2019-11" db="EMBL/GenBank/DDBJ databases">
        <title>Nori genome reveals adaptations in red seaweeds to the harsh intertidal environment.</title>
        <authorList>
            <person name="Wang D."/>
            <person name="Mao Y."/>
        </authorList>
    </citation>
    <scope>NUCLEOTIDE SEQUENCE</scope>
    <source>
        <tissue evidence="1">Gametophyte</tissue>
    </source>
</reference>
<gene>
    <name evidence="1" type="ORF">I4F81_010093</name>
</gene>